<dbReference type="Gene3D" id="2.170.270.10">
    <property type="entry name" value="SET domain"/>
    <property type="match status" value="1"/>
</dbReference>
<organism evidence="6 7">
    <name type="scientific">Toxocara canis</name>
    <name type="common">Canine roundworm</name>
    <dbReference type="NCBI Taxonomy" id="6265"/>
    <lineage>
        <taxon>Eukaryota</taxon>
        <taxon>Metazoa</taxon>
        <taxon>Ecdysozoa</taxon>
        <taxon>Nematoda</taxon>
        <taxon>Chromadorea</taxon>
        <taxon>Rhabditida</taxon>
        <taxon>Spirurina</taxon>
        <taxon>Ascaridomorpha</taxon>
        <taxon>Ascaridoidea</taxon>
        <taxon>Toxocaridae</taxon>
        <taxon>Toxocara</taxon>
    </lineage>
</organism>
<dbReference type="PANTHER" id="PTHR12197:SF251">
    <property type="entry name" value="EG:BACR7C10.4 PROTEIN"/>
    <property type="match status" value="1"/>
</dbReference>
<evidence type="ECO:0000256" key="3">
    <source>
        <dbReference type="ARBA" id="ARBA00022833"/>
    </source>
</evidence>
<proteinExistence type="predicted"/>
<gene>
    <name evidence="6" type="primary">set-14</name>
    <name evidence="6" type="ORF">Tcan_03944</name>
</gene>
<dbReference type="Pfam" id="PF01753">
    <property type="entry name" value="zf-MYND"/>
    <property type="match status" value="1"/>
</dbReference>
<protein>
    <submittedName>
        <fullName evidence="6">SET domain-containing protein 14</fullName>
    </submittedName>
</protein>
<reference evidence="6 7" key="1">
    <citation type="submission" date="2014-11" db="EMBL/GenBank/DDBJ databases">
        <title>Genetic blueprint of the zoonotic pathogen Toxocara canis.</title>
        <authorList>
            <person name="Zhu X.-Q."/>
            <person name="Korhonen P.K."/>
            <person name="Cai H."/>
            <person name="Young N.D."/>
            <person name="Nejsum P."/>
            <person name="von Samson-Himmelstjerna G."/>
            <person name="Boag P.R."/>
            <person name="Tan P."/>
            <person name="Li Q."/>
            <person name="Min J."/>
            <person name="Yang Y."/>
            <person name="Wang X."/>
            <person name="Fang X."/>
            <person name="Hall R.S."/>
            <person name="Hofmann A."/>
            <person name="Sternberg P.W."/>
            <person name="Jex A.R."/>
            <person name="Gasser R.B."/>
        </authorList>
    </citation>
    <scope>NUCLEOTIDE SEQUENCE [LARGE SCALE GENOMIC DNA]</scope>
    <source>
        <strain evidence="6">PN_DK_2014</strain>
    </source>
</reference>
<dbReference type="GO" id="GO:0005634">
    <property type="term" value="C:nucleus"/>
    <property type="evidence" value="ECO:0007669"/>
    <property type="project" value="TreeGrafter"/>
</dbReference>
<dbReference type="EMBL" id="JPKZ01003284">
    <property type="protein sequence ID" value="KHN72200.1"/>
    <property type="molecule type" value="Genomic_DNA"/>
</dbReference>
<keyword evidence="7" id="KW-1185">Reference proteome</keyword>
<dbReference type="Gene3D" id="6.10.140.2220">
    <property type="match status" value="1"/>
</dbReference>
<dbReference type="PROSITE" id="PS50865">
    <property type="entry name" value="ZF_MYND_2"/>
    <property type="match status" value="1"/>
</dbReference>
<dbReference type="InterPro" id="IPR002893">
    <property type="entry name" value="Znf_MYND"/>
</dbReference>
<feature type="domain" description="MYND-type" evidence="5">
    <location>
        <begin position="76"/>
        <end position="116"/>
    </location>
</feature>
<dbReference type="AlphaFoldDB" id="A0A0B2UTJ5"/>
<dbReference type="Gene3D" id="1.25.40.970">
    <property type="match status" value="1"/>
</dbReference>
<keyword evidence="2 4" id="KW-0863">Zinc-finger</keyword>
<evidence type="ECO:0000256" key="1">
    <source>
        <dbReference type="ARBA" id="ARBA00022723"/>
    </source>
</evidence>
<dbReference type="Proteomes" id="UP000031036">
    <property type="component" value="Unassembled WGS sequence"/>
</dbReference>
<name>A0A0B2UTJ5_TOXCA</name>
<evidence type="ECO:0000256" key="4">
    <source>
        <dbReference type="PROSITE-ProRule" id="PRU00134"/>
    </source>
</evidence>
<dbReference type="InterPro" id="IPR046341">
    <property type="entry name" value="SET_dom_sf"/>
</dbReference>
<dbReference type="PROSITE" id="PS01360">
    <property type="entry name" value="ZF_MYND_1"/>
    <property type="match status" value="1"/>
</dbReference>
<evidence type="ECO:0000256" key="2">
    <source>
        <dbReference type="ARBA" id="ARBA00022771"/>
    </source>
</evidence>
<dbReference type="GO" id="GO:0008270">
    <property type="term" value="F:zinc ion binding"/>
    <property type="evidence" value="ECO:0007669"/>
    <property type="project" value="UniProtKB-KW"/>
</dbReference>
<keyword evidence="1" id="KW-0479">Metal-binding</keyword>
<evidence type="ECO:0000313" key="7">
    <source>
        <dbReference type="Proteomes" id="UP000031036"/>
    </source>
</evidence>
<dbReference type="OrthoDB" id="265717at2759"/>
<dbReference type="OMA" id="CHSYIDE"/>
<dbReference type="STRING" id="6265.A0A0B2UTJ5"/>
<accession>A0A0B2UTJ5</accession>
<keyword evidence="3" id="KW-0862">Zinc</keyword>
<dbReference type="SUPFAM" id="SSF82199">
    <property type="entry name" value="SET domain"/>
    <property type="match status" value="1"/>
</dbReference>
<dbReference type="PANTHER" id="PTHR12197">
    <property type="entry name" value="HISTONE-LYSINE N-METHYLTRANSFERASE SMYD"/>
    <property type="match status" value="1"/>
</dbReference>
<evidence type="ECO:0000259" key="5">
    <source>
        <dbReference type="PROSITE" id="PS50865"/>
    </source>
</evidence>
<dbReference type="InterPro" id="IPR050869">
    <property type="entry name" value="H3K4_H4K5_MeTrfase"/>
</dbReference>
<sequence length="478" mass="54149">MHQQSALHLLFMCTRRRAVLNYYIGRHKQRLESFGLLNTESELTTLGCQYSMWKDGLLVERPLGWALAPEYLPEYCTYCLEPRLTTKLDKCSACRSIYYCGRTCQKADWPMHKMECRFCKASGSGGDESYRLLLRIVKKLEMGEDSATAGSRSFDDLMDHRSELTKLYQDWRIGFDEWIGSAPNVVQMADDLIQSIICKIFVNSFALTSVFGRTVGIALCVQLSALDHSCKPTARIAFRGNECRMVPTQSCSTAAPLTHSYIDELLPREERRKQLRERYKFDCQCEGCLDEARNAEMVAFACEMCKGPTEMGANCLHCKMKMSTDRLDVCKIANDLAEASLNLSCNFPALNRCVAATDKLTLCTKSLEVVDDVFCAFNIKKLALLRGAYEACVALSRFTEANFYGSQVLEILLHYGHPDDIAIIHLKFNLAKIYLKDGQKDFCANLMREVAPSIGRIYGKDSAIYKEMLLNLNAMLKH</sequence>
<dbReference type="Gene3D" id="1.10.220.160">
    <property type="match status" value="1"/>
</dbReference>
<dbReference type="SUPFAM" id="SSF144232">
    <property type="entry name" value="HIT/MYND zinc finger-like"/>
    <property type="match status" value="1"/>
</dbReference>
<comment type="caution">
    <text evidence="6">The sequence shown here is derived from an EMBL/GenBank/DDBJ whole genome shotgun (WGS) entry which is preliminary data.</text>
</comment>
<evidence type="ECO:0000313" key="6">
    <source>
        <dbReference type="EMBL" id="KHN72200.1"/>
    </source>
</evidence>